<proteinExistence type="predicted"/>
<evidence type="ECO:0000313" key="2">
    <source>
        <dbReference type="Proteomes" id="UP001224122"/>
    </source>
</evidence>
<name>A0ABT9XZ75_9BACI</name>
<dbReference type="Proteomes" id="UP001224122">
    <property type="component" value="Unassembled WGS sequence"/>
</dbReference>
<protein>
    <recommendedName>
        <fullName evidence="3">Sporulation protein</fullName>
    </recommendedName>
</protein>
<dbReference type="RefSeq" id="WP_307411442.1">
    <property type="nucleotide sequence ID" value="NZ_JAUSTW010000007.1"/>
</dbReference>
<comment type="caution">
    <text evidence="1">The sequence shown here is derived from an EMBL/GenBank/DDBJ whole genome shotgun (WGS) entry which is preliminary data.</text>
</comment>
<accession>A0ABT9XZ75</accession>
<reference evidence="1 2" key="1">
    <citation type="submission" date="2023-07" db="EMBL/GenBank/DDBJ databases">
        <title>Genomic Encyclopedia of Type Strains, Phase IV (KMG-IV): sequencing the most valuable type-strain genomes for metagenomic binning, comparative biology and taxonomic classification.</title>
        <authorList>
            <person name="Goeker M."/>
        </authorList>
    </citation>
    <scope>NUCLEOTIDE SEQUENCE [LARGE SCALE GENOMIC DNA]</scope>
    <source>
        <strain evidence="1 2">DSM 27594</strain>
    </source>
</reference>
<gene>
    <name evidence="1" type="ORF">J2S10_004084</name>
</gene>
<sequence>MKKFIFPSVFIMMMLASGCQTRDANDASYDLRKDKTAPNYMSYTTTDRDQNRFVGNDVINQNPNFLNLNGTRNGITSGGSGNFATDIDQAKRVINNTNEFRTESVLIKGDRMWVSVFKKGNLTKRDVKDAEARLHKKLVQALPRYNIDVKVKEARR</sequence>
<dbReference type="EMBL" id="JAUSTW010000007">
    <property type="protein sequence ID" value="MDQ0200882.1"/>
    <property type="molecule type" value="Genomic_DNA"/>
</dbReference>
<keyword evidence="2" id="KW-1185">Reference proteome</keyword>
<evidence type="ECO:0000313" key="1">
    <source>
        <dbReference type="EMBL" id="MDQ0200882.1"/>
    </source>
</evidence>
<evidence type="ECO:0008006" key="3">
    <source>
        <dbReference type="Google" id="ProtNLM"/>
    </source>
</evidence>
<dbReference type="PROSITE" id="PS51257">
    <property type="entry name" value="PROKAR_LIPOPROTEIN"/>
    <property type="match status" value="1"/>
</dbReference>
<organism evidence="1 2">
    <name type="scientific">Neobacillus ginsengisoli</name>
    <dbReference type="NCBI Taxonomy" id="904295"/>
    <lineage>
        <taxon>Bacteria</taxon>
        <taxon>Bacillati</taxon>
        <taxon>Bacillota</taxon>
        <taxon>Bacilli</taxon>
        <taxon>Bacillales</taxon>
        <taxon>Bacillaceae</taxon>
        <taxon>Neobacillus</taxon>
    </lineage>
</organism>